<dbReference type="Proteomes" id="UP001596461">
    <property type="component" value="Unassembled WGS sequence"/>
</dbReference>
<keyword evidence="3" id="KW-1185">Reference proteome</keyword>
<organism evidence="2 3">
    <name type="scientific">Halobaculum lipolyticum</name>
    <dbReference type="NCBI Taxonomy" id="3032001"/>
    <lineage>
        <taxon>Archaea</taxon>
        <taxon>Methanobacteriati</taxon>
        <taxon>Methanobacteriota</taxon>
        <taxon>Stenosarchaea group</taxon>
        <taxon>Halobacteria</taxon>
        <taxon>Halobacteriales</taxon>
        <taxon>Haloferacaceae</taxon>
        <taxon>Halobaculum</taxon>
    </lineage>
</organism>
<comment type="caution">
    <text evidence="2">The sequence shown here is derived from an EMBL/GenBank/DDBJ whole genome shotgun (WGS) entry which is preliminary data.</text>
</comment>
<evidence type="ECO:0000313" key="3">
    <source>
        <dbReference type="Proteomes" id="UP001596461"/>
    </source>
</evidence>
<sequence length="59" mass="5975">MPSGTTHGRRDGCRQHTQPRTSITIIGVDATPPAGTRSTVAAGADAAASATETVERGAR</sequence>
<feature type="compositionally biased region" description="Low complexity" evidence="1">
    <location>
        <begin position="41"/>
        <end position="50"/>
    </location>
</feature>
<proteinExistence type="predicted"/>
<evidence type="ECO:0000313" key="2">
    <source>
        <dbReference type="EMBL" id="MFC7069753.1"/>
    </source>
</evidence>
<feature type="region of interest" description="Disordered" evidence="1">
    <location>
        <begin position="1"/>
        <end position="23"/>
    </location>
</feature>
<dbReference type="EMBL" id="JBHTAH010000006">
    <property type="protein sequence ID" value="MFC7069753.1"/>
    <property type="molecule type" value="Genomic_DNA"/>
</dbReference>
<name>A0ABD5WDE9_9EURY</name>
<accession>A0ABD5WDE9</accession>
<protein>
    <submittedName>
        <fullName evidence="2">Uncharacterized protein</fullName>
    </submittedName>
</protein>
<reference evidence="2 3" key="1">
    <citation type="journal article" date="2019" name="Int. J. Syst. Evol. Microbiol.">
        <title>The Global Catalogue of Microorganisms (GCM) 10K type strain sequencing project: providing services to taxonomists for standard genome sequencing and annotation.</title>
        <authorList>
            <consortium name="The Broad Institute Genomics Platform"/>
            <consortium name="The Broad Institute Genome Sequencing Center for Infectious Disease"/>
            <person name="Wu L."/>
            <person name="Ma J."/>
        </authorList>
    </citation>
    <scope>NUCLEOTIDE SEQUENCE [LARGE SCALE GENOMIC DNA]</scope>
    <source>
        <strain evidence="2 3">DT31</strain>
    </source>
</reference>
<dbReference type="AlphaFoldDB" id="A0ABD5WDE9"/>
<feature type="region of interest" description="Disordered" evidence="1">
    <location>
        <begin position="38"/>
        <end position="59"/>
    </location>
</feature>
<evidence type="ECO:0000256" key="1">
    <source>
        <dbReference type="SAM" id="MobiDB-lite"/>
    </source>
</evidence>
<dbReference type="RefSeq" id="WP_390210383.1">
    <property type="nucleotide sequence ID" value="NZ_JBHTAH010000006.1"/>
</dbReference>
<gene>
    <name evidence="2" type="ORF">ACFQL9_08875</name>
</gene>